<dbReference type="Proteomes" id="UP001497602">
    <property type="component" value="Unassembled WGS sequence"/>
</dbReference>
<dbReference type="Pfam" id="PF08896">
    <property type="entry name" value="DUF1842"/>
    <property type="match status" value="1"/>
</dbReference>
<reference evidence="2 3" key="1">
    <citation type="submission" date="2024-05" db="EMBL/GenBank/DDBJ databases">
        <authorList>
            <person name="Duchaud E."/>
        </authorList>
    </citation>
    <scope>NUCLEOTIDE SEQUENCE [LARGE SCALE GENOMIC DNA]</scope>
    <source>
        <strain evidence="2">Ena-SAMPLE-TAB-13-05-2024-13:56:06:370-140305</strain>
    </source>
</reference>
<keyword evidence="3" id="KW-1185">Reference proteome</keyword>
<evidence type="ECO:0000313" key="3">
    <source>
        <dbReference type="Proteomes" id="UP001497602"/>
    </source>
</evidence>
<name>A0ABM9PL47_9FLAO</name>
<organism evidence="2 3">
    <name type="scientific">Tenacibaculum vairaonense</name>
    <dbReference type="NCBI Taxonomy" id="3137860"/>
    <lineage>
        <taxon>Bacteria</taxon>
        <taxon>Pseudomonadati</taxon>
        <taxon>Bacteroidota</taxon>
        <taxon>Flavobacteriia</taxon>
        <taxon>Flavobacteriales</taxon>
        <taxon>Flavobacteriaceae</taxon>
        <taxon>Tenacibaculum</taxon>
    </lineage>
</organism>
<dbReference type="EMBL" id="CAXJRC010000013">
    <property type="protein sequence ID" value="CAL2106392.1"/>
    <property type="molecule type" value="Genomic_DNA"/>
</dbReference>
<dbReference type="InterPro" id="IPR014992">
    <property type="entry name" value="DUF1842"/>
</dbReference>
<sequence>MENQDTVFPVKYIISNNLPGGVSFNVNLFVDVYHKKVSGSGRIFQATNPPLNIPTALHGDYSYMATMQSTNILVVAEGVNPLIPIIPGIPNAKLRMVLDENWRTGTAYYSYLQDGQWIKVGPQKVEAIEITSNDTDIERLADTVKKEEAELATA</sequence>
<proteinExistence type="predicted"/>
<dbReference type="RefSeq" id="WP_348702713.1">
    <property type="nucleotide sequence ID" value="NZ_CAXIYA010000006.1"/>
</dbReference>
<feature type="domain" description="DUF1842" evidence="1">
    <location>
        <begin position="7"/>
        <end position="117"/>
    </location>
</feature>
<comment type="caution">
    <text evidence="2">The sequence shown here is derived from an EMBL/GenBank/DDBJ whole genome shotgun (WGS) entry which is preliminary data.</text>
</comment>
<gene>
    <name evidence="2" type="ORF">T190115A13A_210046</name>
</gene>
<evidence type="ECO:0000259" key="1">
    <source>
        <dbReference type="Pfam" id="PF08896"/>
    </source>
</evidence>
<protein>
    <recommendedName>
        <fullName evidence="1">DUF1842 domain-containing protein</fullName>
    </recommendedName>
</protein>
<accession>A0ABM9PL47</accession>
<evidence type="ECO:0000313" key="2">
    <source>
        <dbReference type="EMBL" id="CAL2106392.1"/>
    </source>
</evidence>